<organism evidence="2">
    <name type="scientific">marine sediment metagenome</name>
    <dbReference type="NCBI Taxonomy" id="412755"/>
    <lineage>
        <taxon>unclassified sequences</taxon>
        <taxon>metagenomes</taxon>
        <taxon>ecological metagenomes</taxon>
    </lineage>
</organism>
<sequence>AGVCGGSSGDPCAASVGDGDADCQEACDEAADSCTANDPDGSVCDDGSFCNGTETCTGGACSGSTGDPCAGPDGDGDCAGSCDEVTDSCTADDPDGTPCSEGTCQSGVCEPGEDPGKPGGCGCRVGPMSFSQRWPVALLLGLGLVFARRRRRTTQARKVGEK</sequence>
<dbReference type="NCBIfam" id="TIGR03901">
    <property type="entry name" value="MYXO-CTERM"/>
    <property type="match status" value="1"/>
</dbReference>
<gene>
    <name evidence="2" type="ORF">S03H2_60396</name>
</gene>
<dbReference type="InterPro" id="IPR024038">
    <property type="entry name" value="MYXO-CTERM"/>
</dbReference>
<accession>X1K5S5</accession>
<protein>
    <recommendedName>
        <fullName evidence="3">Disintegrin domain-containing protein</fullName>
    </recommendedName>
</protein>
<dbReference type="AlphaFoldDB" id="X1K5S5"/>
<evidence type="ECO:0000256" key="1">
    <source>
        <dbReference type="SAM" id="Phobius"/>
    </source>
</evidence>
<keyword evidence="1" id="KW-0472">Membrane</keyword>
<evidence type="ECO:0008006" key="3">
    <source>
        <dbReference type="Google" id="ProtNLM"/>
    </source>
</evidence>
<keyword evidence="1" id="KW-1133">Transmembrane helix</keyword>
<comment type="caution">
    <text evidence="2">The sequence shown here is derived from an EMBL/GenBank/DDBJ whole genome shotgun (WGS) entry which is preliminary data.</text>
</comment>
<proteinExistence type="predicted"/>
<reference evidence="2" key="1">
    <citation type="journal article" date="2014" name="Front. Microbiol.">
        <title>High frequency of phylogenetically diverse reductive dehalogenase-homologous genes in deep subseafloor sedimentary metagenomes.</title>
        <authorList>
            <person name="Kawai M."/>
            <person name="Futagami T."/>
            <person name="Toyoda A."/>
            <person name="Takaki Y."/>
            <person name="Nishi S."/>
            <person name="Hori S."/>
            <person name="Arai W."/>
            <person name="Tsubouchi T."/>
            <person name="Morono Y."/>
            <person name="Uchiyama I."/>
            <person name="Ito T."/>
            <person name="Fujiyama A."/>
            <person name="Inagaki F."/>
            <person name="Takami H."/>
        </authorList>
    </citation>
    <scope>NUCLEOTIDE SEQUENCE</scope>
    <source>
        <strain evidence="2">Expedition CK06-06</strain>
    </source>
</reference>
<evidence type="ECO:0000313" key="2">
    <source>
        <dbReference type="EMBL" id="GAH88965.1"/>
    </source>
</evidence>
<name>X1K5S5_9ZZZZ</name>
<keyword evidence="1" id="KW-0812">Transmembrane</keyword>
<feature type="transmembrane region" description="Helical" evidence="1">
    <location>
        <begin position="130"/>
        <end position="147"/>
    </location>
</feature>
<feature type="non-terminal residue" evidence="2">
    <location>
        <position position="1"/>
    </location>
</feature>
<dbReference type="EMBL" id="BARU01038915">
    <property type="protein sequence ID" value="GAH88965.1"/>
    <property type="molecule type" value="Genomic_DNA"/>
</dbReference>